<dbReference type="GeneID" id="8239854"/>
<dbReference type="EC" id="2.3.1.21" evidence="7"/>
<dbReference type="PANTHER" id="PTHR22589">
    <property type="entry name" value="CARNITINE O-ACYLTRANSFERASE"/>
    <property type="match status" value="1"/>
</dbReference>
<organism>
    <name type="scientific">Pediculus humanus subsp. corporis</name>
    <name type="common">Body louse</name>
    <dbReference type="NCBI Taxonomy" id="121224"/>
    <lineage>
        <taxon>Eukaryota</taxon>
        <taxon>Metazoa</taxon>
        <taxon>Ecdysozoa</taxon>
        <taxon>Arthropoda</taxon>
        <taxon>Hexapoda</taxon>
        <taxon>Insecta</taxon>
        <taxon>Pterygota</taxon>
        <taxon>Neoptera</taxon>
        <taxon>Paraneoptera</taxon>
        <taxon>Psocodea</taxon>
        <taxon>Troctomorpha</taxon>
        <taxon>Phthiraptera</taxon>
        <taxon>Anoplura</taxon>
        <taxon>Pediculidae</taxon>
        <taxon>Pediculus</taxon>
    </lineage>
</organism>
<dbReference type="PANTHER" id="PTHR22589:SF16">
    <property type="entry name" value="CARNITINE O-PALMITOYLTRANSFERASE 2, MITOCHONDRIAL"/>
    <property type="match status" value="1"/>
</dbReference>
<dbReference type="eggNOG" id="KOG3719">
    <property type="taxonomic scope" value="Eukaryota"/>
</dbReference>
<dbReference type="Proteomes" id="UP000009046">
    <property type="component" value="Unassembled WGS sequence"/>
</dbReference>
<dbReference type="Gene3D" id="3.30.559.70">
    <property type="entry name" value="Choline/Carnitine o-acyltransferase, domain 2"/>
    <property type="match status" value="1"/>
</dbReference>
<dbReference type="InterPro" id="IPR042231">
    <property type="entry name" value="Cho/carn_acyl_trans_2"/>
</dbReference>
<dbReference type="AlphaFoldDB" id="E0W499"/>
<evidence type="ECO:0000256" key="2">
    <source>
        <dbReference type="ARBA" id="ARBA00022679"/>
    </source>
</evidence>
<dbReference type="EMBL" id="DS235886">
    <property type="protein sequence ID" value="EEB20455.1"/>
    <property type="molecule type" value="Genomic_DNA"/>
</dbReference>
<dbReference type="OrthoDB" id="240216at2759"/>
<accession>E0W499</accession>
<comment type="similarity">
    <text evidence="1 5">Belongs to the carnitine/choline acetyltransferase family.</text>
</comment>
<reference evidence="8" key="3">
    <citation type="submission" date="2020-05" db="UniProtKB">
        <authorList>
            <consortium name="EnsemblMetazoa"/>
        </authorList>
    </citation>
    <scope>IDENTIFICATION</scope>
    <source>
        <strain evidence="8">USDA</strain>
    </source>
</reference>
<proteinExistence type="inferred from homology"/>
<evidence type="ECO:0000259" key="6">
    <source>
        <dbReference type="Pfam" id="PF00755"/>
    </source>
</evidence>
<dbReference type="CTD" id="8239854"/>
<reference evidence="7" key="1">
    <citation type="submission" date="2007-04" db="EMBL/GenBank/DDBJ databases">
        <title>Annotation of Pediculus humanus corporis strain USDA.</title>
        <authorList>
            <person name="Kirkness E."/>
            <person name="Hannick L."/>
            <person name="Hass B."/>
            <person name="Bruggner R."/>
            <person name="Lawson D."/>
            <person name="Bidwell S."/>
            <person name="Joardar V."/>
            <person name="Caler E."/>
            <person name="Walenz B."/>
            <person name="Inman J."/>
            <person name="Schobel S."/>
            <person name="Galinsky K."/>
            <person name="Amedeo P."/>
            <person name="Strausberg R."/>
        </authorList>
    </citation>
    <scope>NUCLEOTIDE SEQUENCE</scope>
    <source>
        <strain evidence="7">USDA</strain>
    </source>
</reference>
<feature type="active site" description="Proton acceptor" evidence="4">
    <location>
        <position position="361"/>
    </location>
</feature>
<name>E0W499_PEDHC</name>
<protein>
    <submittedName>
        <fullName evidence="7 8">Carnitine O-palmitoyltransferase 2, putative</fullName>
        <ecNumber evidence="7">2.3.1.21</ecNumber>
    </submittedName>
</protein>
<dbReference type="Pfam" id="PF00755">
    <property type="entry name" value="Carn_acyltransf"/>
    <property type="match status" value="1"/>
</dbReference>
<evidence type="ECO:0000256" key="5">
    <source>
        <dbReference type="RuleBase" id="RU003801"/>
    </source>
</evidence>
<dbReference type="GO" id="GO:0006635">
    <property type="term" value="P:fatty acid beta-oxidation"/>
    <property type="evidence" value="ECO:0007669"/>
    <property type="project" value="TreeGrafter"/>
</dbReference>
<evidence type="ECO:0000313" key="9">
    <source>
        <dbReference type="Proteomes" id="UP000009046"/>
    </source>
</evidence>
<dbReference type="InterPro" id="IPR000542">
    <property type="entry name" value="Carn_acyl_trans"/>
</dbReference>
<keyword evidence="9" id="KW-1185">Reference proteome</keyword>
<dbReference type="SUPFAM" id="SSF52777">
    <property type="entry name" value="CoA-dependent acyltransferases"/>
    <property type="match status" value="2"/>
</dbReference>
<evidence type="ECO:0000256" key="3">
    <source>
        <dbReference type="ARBA" id="ARBA00023315"/>
    </source>
</evidence>
<dbReference type="Gene3D" id="3.30.559.10">
    <property type="entry name" value="Chloramphenicol acetyltransferase-like domain"/>
    <property type="match status" value="1"/>
</dbReference>
<dbReference type="GO" id="GO:0004095">
    <property type="term" value="F:carnitine O-palmitoyltransferase activity"/>
    <property type="evidence" value="ECO:0007669"/>
    <property type="project" value="UniProtKB-EC"/>
</dbReference>
<dbReference type="VEuPathDB" id="VectorBase:PHUM616920"/>
<keyword evidence="2 5" id="KW-0808">Transferase</keyword>
<dbReference type="PROSITE" id="PS00440">
    <property type="entry name" value="ACYLTRANSF_C_2"/>
    <property type="match status" value="1"/>
</dbReference>
<feature type="domain" description="Choline/carnitine acyltransferase" evidence="6">
    <location>
        <begin position="38"/>
        <end position="601"/>
    </location>
</feature>
<reference evidence="7" key="2">
    <citation type="submission" date="2007-04" db="EMBL/GenBank/DDBJ databases">
        <title>The genome of the human body louse.</title>
        <authorList>
            <consortium name="The Human Body Louse Genome Consortium"/>
            <person name="Kirkness E."/>
            <person name="Walenz B."/>
            <person name="Hass B."/>
            <person name="Bruggner R."/>
            <person name="Strausberg R."/>
        </authorList>
    </citation>
    <scope>NUCLEOTIDE SEQUENCE</scope>
    <source>
        <strain evidence="7">USDA</strain>
    </source>
</reference>
<dbReference type="EMBL" id="AAZO01007544">
    <property type="status" value="NOT_ANNOTATED_CDS"/>
    <property type="molecule type" value="Genomic_DNA"/>
</dbReference>
<dbReference type="InParanoid" id="E0W499"/>
<dbReference type="HOGENOM" id="CLU_013513_4_2_1"/>
<evidence type="ECO:0000256" key="1">
    <source>
        <dbReference type="ARBA" id="ARBA00005232"/>
    </source>
</evidence>
<dbReference type="FunCoup" id="E0W499">
    <property type="interactions" value="1191"/>
</dbReference>
<dbReference type="InterPro" id="IPR039551">
    <property type="entry name" value="Cho/carn_acyl_trans"/>
</dbReference>
<dbReference type="EnsemblMetazoa" id="PHUM616920-RA">
    <property type="protein sequence ID" value="PHUM616920-PA"/>
    <property type="gene ID" value="PHUM616920"/>
</dbReference>
<dbReference type="RefSeq" id="XP_002433193.1">
    <property type="nucleotide sequence ID" value="XM_002433148.1"/>
</dbReference>
<keyword evidence="3 5" id="KW-0012">Acyltransferase</keyword>
<evidence type="ECO:0000256" key="4">
    <source>
        <dbReference type="PIRSR" id="PIRSR600542-1"/>
    </source>
</evidence>
<dbReference type="GO" id="GO:0005739">
    <property type="term" value="C:mitochondrion"/>
    <property type="evidence" value="ECO:0007669"/>
    <property type="project" value="TreeGrafter"/>
</dbReference>
<gene>
    <name evidence="8" type="primary">8239854</name>
    <name evidence="7" type="ORF">Phum_PHUM616920</name>
</gene>
<dbReference type="OMA" id="HILVMRR"/>
<dbReference type="STRING" id="121224.E0W499"/>
<dbReference type="KEGG" id="phu:Phum_PHUM616920"/>
<evidence type="ECO:0000313" key="8">
    <source>
        <dbReference type="EnsemblMetazoa" id="PHUM616920-PA"/>
    </source>
</evidence>
<dbReference type="InterPro" id="IPR023213">
    <property type="entry name" value="CAT-like_dom_sf"/>
</dbReference>
<evidence type="ECO:0000313" key="7">
    <source>
        <dbReference type="EMBL" id="EEB20455.1"/>
    </source>
</evidence>
<sequence length="601" mass="68297">MATQEKLQIYSRNPSDEYQYLQKSTLPTLHFQKGLLRLPIPDLEKTCQRYLNALKPLLNANDWEKVNNKVQIFKSTVGKDLHDALVLKDKNNQHTSYISEPWFDMYLKDRSPLPLNYNPAIVLNRSIHNDSESQLCKATNLTISSLRFLKSLRANKLVPEIYHLNPEKTDTALYNNCMALLPPKIALYASYFMKAYPLDMSQYSSLFNSTRIPKVKKDILVKNESGRHILVLRNGHFFKVNVIDDNGETVSPEDIYTCFKYILDQNLDGNENSIGILTTENRDVWAKAREHLLSINPDNSHSIDAIDSALFVVCLDDVYVNDNVDKTMRTYLHGDGLNRWFDKSFSLIVSKDGMAAINFEHSWGDGVAVLRYIKDIFKDHNENPFVYYSTKVVNIDLDRYVKKLDFNLDEKSLSDVRNAKEKFDKVVGSLGLNVVQQENLGRKNCGALDLSPDAVLQLSFQVAHHKAYNKFVSTYESCSTAGFKHGRTETIRPCTEATKEFAIKFNSNNRPSKNELLNMMKHCSEVHKTLTKEALMGQGFDRHLFGLKNISEESGSPLPDLFKDDAYKLINYNVLSTSTLADKAIKLGGFGPVVPDGFGIG</sequence>